<organism evidence="1 2">
    <name type="scientific">Pseudoalteromonas citrea</name>
    <dbReference type="NCBI Taxonomy" id="43655"/>
    <lineage>
        <taxon>Bacteria</taxon>
        <taxon>Pseudomonadati</taxon>
        <taxon>Pseudomonadota</taxon>
        <taxon>Gammaproteobacteria</taxon>
        <taxon>Alteromonadales</taxon>
        <taxon>Pseudoalteromonadaceae</taxon>
        <taxon>Pseudoalteromonas</taxon>
    </lineage>
</organism>
<gene>
    <name evidence="1" type="ORF">PCIT_a0411</name>
</gene>
<dbReference type="AlphaFoldDB" id="A0AAD4AKJ7"/>
<comment type="caution">
    <text evidence="1">The sequence shown here is derived from an EMBL/GenBank/DDBJ whole genome shotgun (WGS) entry which is preliminary data.</text>
</comment>
<evidence type="ECO:0000313" key="1">
    <source>
        <dbReference type="EMBL" id="KAF7774033.1"/>
    </source>
</evidence>
<dbReference type="Proteomes" id="UP000016487">
    <property type="component" value="Unassembled WGS sequence"/>
</dbReference>
<accession>A0AAD4AKJ7</accession>
<reference evidence="1" key="1">
    <citation type="journal article" date="2012" name="J. Bacteriol.">
        <title>Genome sequences of type strains of seven species of the marine bacterium Pseudoalteromonas.</title>
        <authorList>
            <person name="Xie B.B."/>
            <person name="Shu Y.L."/>
            <person name="Qin Q.L."/>
            <person name="Rong J.C."/>
            <person name="Zhang X.Y."/>
            <person name="Chen X.L."/>
            <person name="Shi M."/>
            <person name="He H.L."/>
            <person name="Zhou B.C."/>
            <person name="Zhang Y.Z."/>
        </authorList>
    </citation>
    <scope>NUCLEOTIDE SEQUENCE</scope>
    <source>
        <strain evidence="1">DSM 8771</strain>
    </source>
</reference>
<proteinExistence type="predicted"/>
<sequence>MQKDMGGSFSSSRGKMYFYNESKLKSLCGRLFSLNKSVFA</sequence>
<name>A0AAD4AKJ7_9GAMM</name>
<dbReference type="EMBL" id="AHBZ03000014">
    <property type="protein sequence ID" value="KAF7774033.1"/>
    <property type="molecule type" value="Genomic_DNA"/>
</dbReference>
<protein>
    <submittedName>
        <fullName evidence="1">Uncharacterized protein</fullName>
    </submittedName>
</protein>
<evidence type="ECO:0000313" key="2">
    <source>
        <dbReference type="Proteomes" id="UP000016487"/>
    </source>
</evidence>
<reference evidence="1" key="2">
    <citation type="submission" date="2015-03" db="EMBL/GenBank/DDBJ databases">
        <title>Genome sequence of Pseudoalteromonas citrea.</title>
        <authorList>
            <person name="Xie B.-B."/>
            <person name="Rong J.-C."/>
            <person name="Qin Q.-L."/>
            <person name="Zhang Y.-Z."/>
        </authorList>
    </citation>
    <scope>NUCLEOTIDE SEQUENCE</scope>
    <source>
        <strain evidence="1">DSM 8771</strain>
    </source>
</reference>